<feature type="non-terminal residue" evidence="1">
    <location>
        <position position="1"/>
    </location>
</feature>
<organism evidence="1 2">
    <name type="scientific">Batillaria attramentaria</name>
    <dbReference type="NCBI Taxonomy" id="370345"/>
    <lineage>
        <taxon>Eukaryota</taxon>
        <taxon>Metazoa</taxon>
        <taxon>Spiralia</taxon>
        <taxon>Lophotrochozoa</taxon>
        <taxon>Mollusca</taxon>
        <taxon>Gastropoda</taxon>
        <taxon>Caenogastropoda</taxon>
        <taxon>Sorbeoconcha</taxon>
        <taxon>Cerithioidea</taxon>
        <taxon>Batillariidae</taxon>
        <taxon>Batillaria</taxon>
    </lineage>
</organism>
<dbReference type="AlphaFoldDB" id="A0ABD0LBB9"/>
<gene>
    <name evidence="1" type="ORF">BaRGS_00011827</name>
</gene>
<protein>
    <submittedName>
        <fullName evidence="1">Uncharacterized protein</fullName>
    </submittedName>
</protein>
<evidence type="ECO:0000313" key="2">
    <source>
        <dbReference type="Proteomes" id="UP001519460"/>
    </source>
</evidence>
<reference evidence="1 2" key="1">
    <citation type="journal article" date="2023" name="Sci. Data">
        <title>Genome assembly of the Korean intertidal mud-creeper Batillaria attramentaria.</title>
        <authorList>
            <person name="Patra A.K."/>
            <person name="Ho P.T."/>
            <person name="Jun S."/>
            <person name="Lee S.J."/>
            <person name="Kim Y."/>
            <person name="Won Y.J."/>
        </authorList>
    </citation>
    <scope>NUCLEOTIDE SEQUENCE [LARGE SCALE GENOMIC DNA]</scope>
    <source>
        <strain evidence="1">Wonlab-2016</strain>
    </source>
</reference>
<proteinExistence type="predicted"/>
<evidence type="ECO:0000313" key="1">
    <source>
        <dbReference type="EMBL" id="KAK7496847.1"/>
    </source>
</evidence>
<dbReference type="EMBL" id="JACVVK020000063">
    <property type="protein sequence ID" value="KAK7496847.1"/>
    <property type="molecule type" value="Genomic_DNA"/>
</dbReference>
<accession>A0ABD0LBB9</accession>
<name>A0ABD0LBB9_9CAEN</name>
<comment type="caution">
    <text evidence="1">The sequence shown here is derived from an EMBL/GenBank/DDBJ whole genome shotgun (WGS) entry which is preliminary data.</text>
</comment>
<dbReference type="Proteomes" id="UP001519460">
    <property type="component" value="Unassembled WGS sequence"/>
</dbReference>
<keyword evidence="2" id="KW-1185">Reference proteome</keyword>
<sequence length="139" mass="14783">SVWYSQGTVGIPALPGGSGRVGRDWPLSRVRGNANTTGAIVATGIRTLPQSTLSGTSLNRSETCGRAVKGKNSVCPLPRDATRYRPHKRPTRSATVRSEVAVVARRRSVSCRLLNLTAVAASYVRKPSGVWDSANAILL</sequence>